<evidence type="ECO:0000256" key="1">
    <source>
        <dbReference type="ARBA" id="ARBA00006295"/>
    </source>
</evidence>
<dbReference type="InterPro" id="IPR050336">
    <property type="entry name" value="Chromosome_partition/occlusion"/>
</dbReference>
<dbReference type="InterPro" id="IPR036086">
    <property type="entry name" value="ParB/Sulfiredoxin_sf"/>
</dbReference>
<dbReference type="InterPro" id="IPR004437">
    <property type="entry name" value="ParB/RepB/Spo0J"/>
</dbReference>
<dbReference type="PANTHER" id="PTHR33375:SF1">
    <property type="entry name" value="CHROMOSOME-PARTITIONING PROTEIN PARB-RELATED"/>
    <property type="match status" value="1"/>
</dbReference>
<dbReference type="GO" id="GO:0003677">
    <property type="term" value="F:DNA binding"/>
    <property type="evidence" value="ECO:0007669"/>
    <property type="project" value="InterPro"/>
</dbReference>
<accession>C4GAT3</accession>
<dbReference type="GO" id="GO:0005694">
    <property type="term" value="C:chromosome"/>
    <property type="evidence" value="ECO:0007669"/>
    <property type="project" value="TreeGrafter"/>
</dbReference>
<dbReference type="PANTHER" id="PTHR33375">
    <property type="entry name" value="CHROMOSOME-PARTITIONING PROTEIN PARB-RELATED"/>
    <property type="match status" value="1"/>
</dbReference>
<protein>
    <submittedName>
        <fullName evidence="4">ParB-like protein</fullName>
    </submittedName>
</protein>
<dbReference type="InterPro" id="IPR003115">
    <property type="entry name" value="ParB_N"/>
</dbReference>
<dbReference type="Proteomes" id="UP000003494">
    <property type="component" value="Unassembled WGS sequence"/>
</dbReference>
<evidence type="ECO:0000256" key="2">
    <source>
        <dbReference type="SAM" id="Coils"/>
    </source>
</evidence>
<reference evidence="4" key="1">
    <citation type="submission" date="2009-04" db="EMBL/GenBank/DDBJ databases">
        <authorList>
            <person name="Weinstock G."/>
            <person name="Sodergren E."/>
            <person name="Clifton S."/>
            <person name="Fulton L."/>
            <person name="Fulton B."/>
            <person name="Courtney L."/>
            <person name="Fronick C."/>
            <person name="Harrison M."/>
            <person name="Strong C."/>
            <person name="Farmer C."/>
            <person name="Delahaunty K."/>
            <person name="Markovic C."/>
            <person name="Hall O."/>
            <person name="Minx P."/>
            <person name="Tomlinson C."/>
            <person name="Mitreva M."/>
            <person name="Nelson J."/>
            <person name="Hou S."/>
            <person name="Wollam A."/>
            <person name="Pepin K.H."/>
            <person name="Johnson M."/>
            <person name="Bhonagiri V."/>
            <person name="Nash W.E."/>
            <person name="Warren W."/>
            <person name="Chinwalla A."/>
            <person name="Mardis E.R."/>
            <person name="Wilson R.K."/>
        </authorList>
    </citation>
    <scope>NUCLEOTIDE SEQUENCE [LARGE SCALE GENOMIC DNA]</scope>
    <source>
        <strain evidence="4">DSM 14600</strain>
    </source>
</reference>
<dbReference type="STRING" id="626523.GCWU000342_01034"/>
<sequence>MIFKNTISISIEHLFPHPGNPRKDLGDLAELTDSIKKNGLMQNLTVMPKEGDKGNFTILIGHRRCAAARLAGVKMVPCRIVEGLSEREQVSIMLEENMQRNDLTIWEQANGFQMMLDLGETEASIAEKTGFSRPTIKHRLEIAKLDSKALKAKEQEEGFQLSLMDLYQLEKIKDVKKRNQILEEAENSNALAFAVIREQRKEKAQETLQILTDKLKEHGMQKAPEGAEREIYSDKWETILSFDLDSDVKRFEIPEKTEDVFYLEQYGRLYLIRKAKKQKREKTAWDLRQEKLRKNGKKIKEIMR</sequence>
<dbReference type="SUPFAM" id="SSF109709">
    <property type="entry name" value="KorB DNA-binding domain-like"/>
    <property type="match status" value="1"/>
</dbReference>
<dbReference type="Gene3D" id="1.10.10.2830">
    <property type="match status" value="1"/>
</dbReference>
<dbReference type="HOGENOM" id="CLU_1025964_0_0_9"/>
<evidence type="ECO:0000313" key="4">
    <source>
        <dbReference type="EMBL" id="EEP28226.1"/>
    </source>
</evidence>
<dbReference type="GO" id="GO:0007059">
    <property type="term" value="P:chromosome segregation"/>
    <property type="evidence" value="ECO:0007669"/>
    <property type="project" value="UniProtKB-KW"/>
</dbReference>
<keyword evidence="2" id="KW-0175">Coiled coil</keyword>
<dbReference type="NCBIfam" id="TIGR00180">
    <property type="entry name" value="parB_part"/>
    <property type="match status" value="1"/>
</dbReference>
<dbReference type="eggNOG" id="COG1475">
    <property type="taxonomic scope" value="Bacteria"/>
</dbReference>
<feature type="domain" description="ParB-like N-terminal" evidence="3">
    <location>
        <begin position="7"/>
        <end position="98"/>
    </location>
</feature>
<organism evidence="4 5">
    <name type="scientific">Shuttleworthella satelles DSM 14600</name>
    <dbReference type="NCBI Taxonomy" id="626523"/>
    <lineage>
        <taxon>Bacteria</taxon>
        <taxon>Bacillati</taxon>
        <taxon>Bacillota</taxon>
        <taxon>Clostridia</taxon>
        <taxon>Lachnospirales</taxon>
        <taxon>Lachnospiraceae</taxon>
        <taxon>Shuttleworthella</taxon>
    </lineage>
</organism>
<gene>
    <name evidence="4" type="ORF">GCWU000342_01034</name>
</gene>
<feature type="coiled-coil region" evidence="2">
    <location>
        <begin position="182"/>
        <end position="221"/>
    </location>
</feature>
<evidence type="ECO:0000259" key="3">
    <source>
        <dbReference type="SMART" id="SM00470"/>
    </source>
</evidence>
<name>C4GAT3_9FIRM</name>
<keyword evidence="5" id="KW-1185">Reference proteome</keyword>
<evidence type="ECO:0000313" key="5">
    <source>
        <dbReference type="Proteomes" id="UP000003494"/>
    </source>
</evidence>
<dbReference type="Pfam" id="PF02195">
    <property type="entry name" value="ParB_N"/>
    <property type="match status" value="1"/>
</dbReference>
<dbReference type="Gene3D" id="3.90.1530.30">
    <property type="match status" value="1"/>
</dbReference>
<comment type="similarity">
    <text evidence="1">Belongs to the ParB family.</text>
</comment>
<dbReference type="AlphaFoldDB" id="C4GAT3"/>
<proteinExistence type="inferred from homology"/>
<dbReference type="SMART" id="SM00470">
    <property type="entry name" value="ParB"/>
    <property type="match status" value="1"/>
</dbReference>
<comment type="caution">
    <text evidence="4">The sequence shown here is derived from an EMBL/GenBank/DDBJ whole genome shotgun (WGS) entry which is preliminary data.</text>
</comment>
<dbReference type="EMBL" id="ACIP02000002">
    <property type="protein sequence ID" value="EEP28226.1"/>
    <property type="molecule type" value="Genomic_DNA"/>
</dbReference>
<dbReference type="SUPFAM" id="SSF110849">
    <property type="entry name" value="ParB/Sulfiredoxin"/>
    <property type="match status" value="1"/>
</dbReference>
<dbReference type="RefSeq" id="WP_006906045.1">
    <property type="nucleotide sequence ID" value="NZ_GG665866.1"/>
</dbReference>